<reference evidence="2" key="1">
    <citation type="submission" date="2021-04" db="EMBL/GenBank/DDBJ databases">
        <authorList>
            <consortium name="Molecular Ecology Group"/>
        </authorList>
    </citation>
    <scope>NUCLEOTIDE SEQUENCE</scope>
</reference>
<keyword evidence="3" id="KW-1185">Reference proteome</keyword>
<dbReference type="AlphaFoldDB" id="A0A8S3ZA99"/>
<name>A0A8S3ZA99_9EUPU</name>
<sequence>MAGTQNDEGVVRSDYYALLNVDRKATVDEINNAFRHLSKIYHPDKHVDPVQKKKAEDVFNKLRKAHD</sequence>
<evidence type="ECO:0000259" key="1">
    <source>
        <dbReference type="PROSITE" id="PS50076"/>
    </source>
</evidence>
<organism evidence="2 3">
    <name type="scientific">Candidula unifasciata</name>
    <dbReference type="NCBI Taxonomy" id="100452"/>
    <lineage>
        <taxon>Eukaryota</taxon>
        <taxon>Metazoa</taxon>
        <taxon>Spiralia</taxon>
        <taxon>Lophotrochozoa</taxon>
        <taxon>Mollusca</taxon>
        <taxon>Gastropoda</taxon>
        <taxon>Heterobranchia</taxon>
        <taxon>Euthyneura</taxon>
        <taxon>Panpulmonata</taxon>
        <taxon>Eupulmonata</taxon>
        <taxon>Stylommatophora</taxon>
        <taxon>Helicina</taxon>
        <taxon>Helicoidea</taxon>
        <taxon>Geomitridae</taxon>
        <taxon>Candidula</taxon>
    </lineage>
</organism>
<dbReference type="PANTHER" id="PTHR44157">
    <property type="entry name" value="DNAJ HOMOLOG SUBFAMILY C MEMBER 11"/>
    <property type="match status" value="1"/>
</dbReference>
<dbReference type="Pfam" id="PF00226">
    <property type="entry name" value="DnaJ"/>
    <property type="match status" value="1"/>
</dbReference>
<comment type="caution">
    <text evidence="2">The sequence shown here is derived from an EMBL/GenBank/DDBJ whole genome shotgun (WGS) entry which is preliminary data.</text>
</comment>
<dbReference type="PANTHER" id="PTHR44157:SF1">
    <property type="entry name" value="DNAJ HOMOLOG SUBFAMILY C MEMBER 11"/>
    <property type="match status" value="1"/>
</dbReference>
<dbReference type="SMART" id="SM00271">
    <property type="entry name" value="DnaJ"/>
    <property type="match status" value="1"/>
</dbReference>
<evidence type="ECO:0000313" key="2">
    <source>
        <dbReference type="EMBL" id="CAG5123996.1"/>
    </source>
</evidence>
<evidence type="ECO:0000313" key="3">
    <source>
        <dbReference type="Proteomes" id="UP000678393"/>
    </source>
</evidence>
<dbReference type="InterPro" id="IPR052243">
    <property type="entry name" value="Mito_inner_membrane_organizer"/>
</dbReference>
<dbReference type="InterPro" id="IPR036869">
    <property type="entry name" value="J_dom_sf"/>
</dbReference>
<dbReference type="GO" id="GO:0042407">
    <property type="term" value="P:cristae formation"/>
    <property type="evidence" value="ECO:0007669"/>
    <property type="project" value="TreeGrafter"/>
</dbReference>
<proteinExistence type="predicted"/>
<dbReference type="Gene3D" id="1.10.287.110">
    <property type="entry name" value="DnaJ domain"/>
    <property type="match status" value="1"/>
</dbReference>
<feature type="non-terminal residue" evidence="2">
    <location>
        <position position="67"/>
    </location>
</feature>
<dbReference type="InterPro" id="IPR001623">
    <property type="entry name" value="DnaJ_domain"/>
</dbReference>
<dbReference type="Proteomes" id="UP000678393">
    <property type="component" value="Unassembled WGS sequence"/>
</dbReference>
<dbReference type="EMBL" id="CAJHNH020001669">
    <property type="protein sequence ID" value="CAG5123996.1"/>
    <property type="molecule type" value="Genomic_DNA"/>
</dbReference>
<feature type="domain" description="J" evidence="1">
    <location>
        <begin position="14"/>
        <end position="67"/>
    </location>
</feature>
<dbReference type="PRINTS" id="PR00625">
    <property type="entry name" value="JDOMAIN"/>
</dbReference>
<gene>
    <name evidence="2" type="ORF">CUNI_LOCUS9554</name>
</gene>
<accession>A0A8S3ZA99</accession>
<dbReference type="SUPFAM" id="SSF46565">
    <property type="entry name" value="Chaperone J-domain"/>
    <property type="match status" value="1"/>
</dbReference>
<protein>
    <recommendedName>
        <fullName evidence="1">J domain-containing protein</fullName>
    </recommendedName>
</protein>
<dbReference type="CDD" id="cd06257">
    <property type="entry name" value="DnaJ"/>
    <property type="match status" value="1"/>
</dbReference>
<dbReference type="PROSITE" id="PS50076">
    <property type="entry name" value="DNAJ_2"/>
    <property type="match status" value="1"/>
</dbReference>
<dbReference type="OrthoDB" id="1748577at2759"/>
<dbReference type="GO" id="GO:0005739">
    <property type="term" value="C:mitochondrion"/>
    <property type="evidence" value="ECO:0007669"/>
    <property type="project" value="GOC"/>
</dbReference>